<reference evidence="2" key="1">
    <citation type="submission" date="2024-05" db="EMBL/GenBank/DDBJ databases">
        <title>30 novel species of actinomycetes from the DSMZ collection.</title>
        <authorList>
            <person name="Nouioui I."/>
        </authorList>
    </citation>
    <scope>NUCLEOTIDE SEQUENCE</scope>
    <source>
        <strain evidence="2">DSM 41527</strain>
    </source>
</reference>
<dbReference type="RefSeq" id="WP_311622631.1">
    <property type="nucleotide sequence ID" value="NZ_JAVRFE010000005.1"/>
</dbReference>
<evidence type="ECO:0000256" key="1">
    <source>
        <dbReference type="SAM" id="MobiDB-lite"/>
    </source>
</evidence>
<feature type="region of interest" description="Disordered" evidence="1">
    <location>
        <begin position="1"/>
        <end position="25"/>
    </location>
</feature>
<organism evidence="2 3">
    <name type="scientific">Streptomyces mooreae</name>
    <dbReference type="NCBI Taxonomy" id="3075523"/>
    <lineage>
        <taxon>Bacteria</taxon>
        <taxon>Bacillati</taxon>
        <taxon>Actinomycetota</taxon>
        <taxon>Actinomycetes</taxon>
        <taxon>Kitasatosporales</taxon>
        <taxon>Streptomycetaceae</taxon>
        <taxon>Streptomyces</taxon>
    </lineage>
</organism>
<gene>
    <name evidence="2" type="ORF">RM550_05710</name>
</gene>
<sequence>MVEQPLGGLGDISANRPGVTVGQGGTQRQRLLELRVLGRPFVQQGAQFVAAEPVEPSAQRGVACRGFLAQRGEPAGLAQCGESDRDAVLAISRCKRGRPVAVSRAPESRGAVTRRALDRWT</sequence>
<comment type="caution">
    <text evidence="2">The sequence shown here is derived from an EMBL/GenBank/DDBJ whole genome shotgun (WGS) entry which is preliminary data.</text>
</comment>
<evidence type="ECO:0000313" key="2">
    <source>
        <dbReference type="EMBL" id="MDT0455237.1"/>
    </source>
</evidence>
<proteinExistence type="predicted"/>
<accession>A0ABU2T1Y0</accession>
<keyword evidence="3" id="KW-1185">Reference proteome</keyword>
<dbReference type="Proteomes" id="UP001180551">
    <property type="component" value="Unassembled WGS sequence"/>
</dbReference>
<name>A0ABU2T1Y0_9ACTN</name>
<evidence type="ECO:0000313" key="3">
    <source>
        <dbReference type="Proteomes" id="UP001180551"/>
    </source>
</evidence>
<dbReference type="EMBL" id="JAVRFE010000005">
    <property type="protein sequence ID" value="MDT0455237.1"/>
    <property type="molecule type" value="Genomic_DNA"/>
</dbReference>
<protein>
    <submittedName>
        <fullName evidence="2">Uncharacterized protein</fullName>
    </submittedName>
</protein>